<comment type="catalytic activity">
    <reaction evidence="6">
        <text>(6S)-NADHX + ADP = AMP + phosphate + NADH + H(+)</text>
        <dbReference type="Rhea" id="RHEA:32223"/>
        <dbReference type="ChEBI" id="CHEBI:15378"/>
        <dbReference type="ChEBI" id="CHEBI:43474"/>
        <dbReference type="ChEBI" id="CHEBI:57945"/>
        <dbReference type="ChEBI" id="CHEBI:64074"/>
        <dbReference type="ChEBI" id="CHEBI:456215"/>
        <dbReference type="ChEBI" id="CHEBI:456216"/>
        <dbReference type="EC" id="4.2.1.136"/>
    </reaction>
</comment>
<dbReference type="PROSITE" id="PS01049">
    <property type="entry name" value="YJEF_C_1"/>
    <property type="match status" value="1"/>
</dbReference>
<dbReference type="CDD" id="cd01171">
    <property type="entry name" value="YXKO-related"/>
    <property type="match status" value="1"/>
</dbReference>
<feature type="binding site" evidence="6">
    <location>
        <position position="155"/>
    </location>
    <ligand>
        <name>(6S)-NADPHX</name>
        <dbReference type="ChEBI" id="CHEBI:64076"/>
    </ligand>
</feature>
<dbReference type="SUPFAM" id="SSF53613">
    <property type="entry name" value="Ribokinase-like"/>
    <property type="match status" value="1"/>
</dbReference>
<protein>
    <recommendedName>
        <fullName evidence="6">ADP-dependent (S)-NAD(P)H-hydrate dehydratase</fullName>
        <ecNumber evidence="6">4.2.1.136</ecNumber>
    </recommendedName>
    <alternativeName>
        <fullName evidence="6">ADP-dependent NAD(P)HX dehydratase</fullName>
    </alternativeName>
</protein>
<reference evidence="8 9" key="1">
    <citation type="submission" date="2017-05" db="EMBL/GenBank/DDBJ databases">
        <title>Vagococcus spp. assemblies.</title>
        <authorList>
            <person name="Gulvik C.A."/>
        </authorList>
    </citation>
    <scope>NUCLEOTIDE SEQUENCE [LARGE SCALE GENOMIC DNA]</scope>
    <source>
        <strain evidence="8 9">DSM 24756</strain>
    </source>
</reference>
<feature type="binding site" evidence="6">
    <location>
        <position position="40"/>
    </location>
    <ligand>
        <name>(6S)-NADPHX</name>
        <dbReference type="ChEBI" id="CHEBI:64076"/>
    </ligand>
</feature>
<dbReference type="PROSITE" id="PS01050">
    <property type="entry name" value="YJEF_C_2"/>
    <property type="match status" value="1"/>
</dbReference>
<evidence type="ECO:0000256" key="1">
    <source>
        <dbReference type="ARBA" id="ARBA00022741"/>
    </source>
</evidence>
<comment type="similarity">
    <text evidence="6">Belongs to the NnrD/CARKD family.</text>
</comment>
<feature type="domain" description="YjeF C-terminal" evidence="7">
    <location>
        <begin position="5"/>
        <end position="275"/>
    </location>
</feature>
<proteinExistence type="inferred from homology"/>
<evidence type="ECO:0000256" key="4">
    <source>
        <dbReference type="ARBA" id="ARBA00023027"/>
    </source>
</evidence>
<evidence type="ECO:0000256" key="5">
    <source>
        <dbReference type="ARBA" id="ARBA00023239"/>
    </source>
</evidence>
<dbReference type="GO" id="GO:0046496">
    <property type="term" value="P:nicotinamide nucleotide metabolic process"/>
    <property type="evidence" value="ECO:0007669"/>
    <property type="project" value="UniProtKB-UniRule"/>
</dbReference>
<dbReference type="GO" id="GO:0005524">
    <property type="term" value="F:ATP binding"/>
    <property type="evidence" value="ECO:0007669"/>
    <property type="project" value="UniProtKB-KW"/>
</dbReference>
<sequence length="286" mass="31469">MKLIYAEVLTQTIQKRPEHSHKGSYGQVVIIGGNKQYGGAIQLCSAATVYSGAGLTTTVTDVQNHAAVHAMVPETMVLDWNDTKAVTNQLKKATVIVIGPGLGLEQGAFSLLSFVLEHLQTKQICIIDGSAITLYAEHKEHLPPHPTQNLIFTPHEMEWQRLSGITIAEQTPEKNRQAQQQLGAQIVLKKHRTEIYTAKQTWKNPLGTPAMATGGMGDTLAGMIAGFYAQFPHHTQTLLAAVYLHSFIAEKIAQTHYVVLPSTLIKEIPLAMKLFESFQETRTSLH</sequence>
<dbReference type="Pfam" id="PF01256">
    <property type="entry name" value="Carb_kinase"/>
    <property type="match status" value="1"/>
</dbReference>
<comment type="caution">
    <text evidence="8">The sequence shown here is derived from an EMBL/GenBank/DDBJ whole genome shotgun (WGS) entry which is preliminary data.</text>
</comment>
<keyword evidence="9" id="KW-1185">Reference proteome</keyword>
<keyword evidence="4 6" id="KW-0520">NAD</keyword>
<dbReference type="InterPro" id="IPR029056">
    <property type="entry name" value="Ribokinase-like"/>
</dbReference>
<comment type="cofactor">
    <cofactor evidence="6">
        <name>Mg(2+)</name>
        <dbReference type="ChEBI" id="CHEBI:18420"/>
    </cofactor>
</comment>
<keyword evidence="1 6" id="KW-0547">Nucleotide-binding</keyword>
<dbReference type="GO" id="GO:0110051">
    <property type="term" value="P:metabolite repair"/>
    <property type="evidence" value="ECO:0007669"/>
    <property type="project" value="TreeGrafter"/>
</dbReference>
<name>A0A430AGC7_9ENTE</name>
<dbReference type="HAMAP" id="MF_01965">
    <property type="entry name" value="NADHX_dehydratase"/>
    <property type="match status" value="1"/>
</dbReference>
<dbReference type="RefSeq" id="WP_126824078.1">
    <property type="nucleotide sequence ID" value="NZ_JBHLWU010000002.1"/>
</dbReference>
<feature type="binding site" evidence="6">
    <location>
        <position position="217"/>
    </location>
    <ligand>
        <name>AMP</name>
        <dbReference type="ChEBI" id="CHEBI:456215"/>
    </ligand>
</feature>
<dbReference type="PROSITE" id="PS51383">
    <property type="entry name" value="YJEF_C_3"/>
    <property type="match status" value="1"/>
</dbReference>
<dbReference type="Gene3D" id="3.40.1190.20">
    <property type="match status" value="1"/>
</dbReference>
<dbReference type="EMBL" id="NGJZ01000002">
    <property type="protein sequence ID" value="RSU06938.1"/>
    <property type="molecule type" value="Genomic_DNA"/>
</dbReference>
<keyword evidence="2 6" id="KW-0067">ATP-binding</keyword>
<dbReference type="EC" id="4.2.1.136" evidence="6"/>
<feature type="binding site" evidence="6">
    <location>
        <position position="101"/>
    </location>
    <ligand>
        <name>(6S)-NADPHX</name>
        <dbReference type="ChEBI" id="CHEBI:64076"/>
    </ligand>
</feature>
<dbReference type="InterPro" id="IPR000631">
    <property type="entry name" value="CARKD"/>
</dbReference>
<keyword evidence="3 6" id="KW-0521">NADP</keyword>
<feature type="binding site" evidence="6">
    <location>
        <begin position="189"/>
        <end position="193"/>
    </location>
    <ligand>
        <name>AMP</name>
        <dbReference type="ChEBI" id="CHEBI:456215"/>
    </ligand>
</feature>
<evidence type="ECO:0000256" key="2">
    <source>
        <dbReference type="ARBA" id="ARBA00022840"/>
    </source>
</evidence>
<dbReference type="PANTHER" id="PTHR12592">
    <property type="entry name" value="ATP-DEPENDENT (S)-NAD(P)H-HYDRATE DEHYDRATASE FAMILY MEMBER"/>
    <property type="match status" value="1"/>
</dbReference>
<organism evidence="8 9">
    <name type="scientific">Vagococcus entomophilus</name>
    <dbReference type="NCBI Taxonomy" id="1160095"/>
    <lineage>
        <taxon>Bacteria</taxon>
        <taxon>Bacillati</taxon>
        <taxon>Bacillota</taxon>
        <taxon>Bacilli</taxon>
        <taxon>Lactobacillales</taxon>
        <taxon>Enterococcaceae</taxon>
        <taxon>Vagococcus</taxon>
    </lineage>
</organism>
<evidence type="ECO:0000256" key="6">
    <source>
        <dbReference type="HAMAP-Rule" id="MF_01965"/>
    </source>
</evidence>
<keyword evidence="5 6" id="KW-0456">Lyase</keyword>
<dbReference type="GO" id="GO:0052855">
    <property type="term" value="F:ADP-dependent NAD(P)H-hydrate dehydratase activity"/>
    <property type="evidence" value="ECO:0007669"/>
    <property type="project" value="UniProtKB-UniRule"/>
</dbReference>
<comment type="function">
    <text evidence="6">Catalyzes the dehydration of the S-form of NAD(P)HX at the expense of ADP, which is converted to AMP. Together with NAD(P)HX epimerase, which catalyzes the epimerization of the S- and R-forms, the enzyme allows the repair of both epimers of NAD(P)HX, a damaged form of NAD(P)H that is a result of enzymatic or heat-dependent hydration.</text>
</comment>
<dbReference type="OrthoDB" id="9806925at2"/>
<dbReference type="Proteomes" id="UP000288669">
    <property type="component" value="Unassembled WGS sequence"/>
</dbReference>
<dbReference type="PANTHER" id="PTHR12592:SF0">
    <property type="entry name" value="ATP-DEPENDENT (S)-NAD(P)H-HYDRATE DEHYDRATASE"/>
    <property type="match status" value="1"/>
</dbReference>
<feature type="binding site" evidence="6">
    <location>
        <position position="218"/>
    </location>
    <ligand>
        <name>(6S)-NADPHX</name>
        <dbReference type="ChEBI" id="CHEBI:64076"/>
    </ligand>
</feature>
<evidence type="ECO:0000256" key="3">
    <source>
        <dbReference type="ARBA" id="ARBA00022857"/>
    </source>
</evidence>
<comment type="catalytic activity">
    <reaction evidence="6">
        <text>(6S)-NADPHX + ADP = AMP + phosphate + NADPH + H(+)</text>
        <dbReference type="Rhea" id="RHEA:32235"/>
        <dbReference type="ChEBI" id="CHEBI:15378"/>
        <dbReference type="ChEBI" id="CHEBI:43474"/>
        <dbReference type="ChEBI" id="CHEBI:57783"/>
        <dbReference type="ChEBI" id="CHEBI:64076"/>
        <dbReference type="ChEBI" id="CHEBI:456215"/>
        <dbReference type="ChEBI" id="CHEBI:456216"/>
        <dbReference type="EC" id="4.2.1.136"/>
    </reaction>
</comment>
<dbReference type="NCBIfam" id="TIGR00196">
    <property type="entry name" value="yjeF_cterm"/>
    <property type="match status" value="1"/>
</dbReference>
<accession>A0A430AGC7</accession>
<evidence type="ECO:0000259" key="7">
    <source>
        <dbReference type="PROSITE" id="PS51383"/>
    </source>
</evidence>
<dbReference type="InterPro" id="IPR017953">
    <property type="entry name" value="Carbohydrate_kinase_pred_CS"/>
</dbReference>
<dbReference type="AlphaFoldDB" id="A0A430AGC7"/>
<gene>
    <name evidence="6" type="primary">nnrD</name>
    <name evidence="8" type="ORF">CBF30_06665</name>
</gene>
<evidence type="ECO:0000313" key="8">
    <source>
        <dbReference type="EMBL" id="RSU06938.1"/>
    </source>
</evidence>
<evidence type="ECO:0000313" key="9">
    <source>
        <dbReference type="Proteomes" id="UP000288669"/>
    </source>
</evidence>
<dbReference type="GO" id="GO:0052856">
    <property type="term" value="F:NAD(P)HX epimerase activity"/>
    <property type="evidence" value="ECO:0007669"/>
    <property type="project" value="TreeGrafter"/>
</dbReference>
<comment type="subunit">
    <text evidence="6">Homotetramer.</text>
</comment>